<evidence type="ECO:0000313" key="3">
    <source>
        <dbReference type="Proteomes" id="UP000250043"/>
    </source>
</evidence>
<dbReference type="AlphaFoldDB" id="A0A8E2DQE4"/>
<sequence>MSHLSRANGRPEAEVIVNFADGYSYSKGKMEEAFRSGLMDKPSVKAKETHALKREDVDILVNELEIPRAQAEKMLAATKGDVAKALEEWIAL</sequence>
<dbReference type="Proteomes" id="UP000250043">
    <property type="component" value="Unassembled WGS sequence"/>
</dbReference>
<keyword evidence="3" id="KW-1185">Reference proteome</keyword>
<dbReference type="InterPro" id="IPR038922">
    <property type="entry name" value="HYPK_UBA"/>
</dbReference>
<dbReference type="EMBL" id="KV722350">
    <property type="protein sequence ID" value="OCH93840.1"/>
    <property type="molecule type" value="Genomic_DNA"/>
</dbReference>
<dbReference type="CDD" id="cd14361">
    <property type="entry name" value="UBA_HYPK"/>
    <property type="match status" value="1"/>
</dbReference>
<evidence type="ECO:0000259" key="1">
    <source>
        <dbReference type="Pfam" id="PF19026"/>
    </source>
</evidence>
<reference evidence="2 3" key="1">
    <citation type="submission" date="2016-07" db="EMBL/GenBank/DDBJ databases">
        <title>Draft genome of the white-rot fungus Obba rivulosa 3A-2.</title>
        <authorList>
            <consortium name="DOE Joint Genome Institute"/>
            <person name="Miettinen O."/>
            <person name="Riley R."/>
            <person name="Acob R."/>
            <person name="Barry K."/>
            <person name="Cullen D."/>
            <person name="De Vries R."/>
            <person name="Hainaut M."/>
            <person name="Hatakka A."/>
            <person name="Henrissat B."/>
            <person name="Hilden K."/>
            <person name="Kuo R."/>
            <person name="Labutti K."/>
            <person name="Lipzen A."/>
            <person name="Makela M.R."/>
            <person name="Sandor L."/>
            <person name="Spatafora J.W."/>
            <person name="Grigoriev I.V."/>
            <person name="Hibbett D.S."/>
        </authorList>
    </citation>
    <scope>NUCLEOTIDE SEQUENCE [LARGE SCALE GENOMIC DNA]</scope>
    <source>
        <strain evidence="2 3">3A-2</strain>
    </source>
</reference>
<protein>
    <recommendedName>
        <fullName evidence="1">Nascent polypeptide-associated complex subunit alpha-like UBA domain-containing protein</fullName>
    </recommendedName>
</protein>
<name>A0A8E2DQE4_9APHY</name>
<organism evidence="2 3">
    <name type="scientific">Obba rivulosa</name>
    <dbReference type="NCBI Taxonomy" id="1052685"/>
    <lineage>
        <taxon>Eukaryota</taxon>
        <taxon>Fungi</taxon>
        <taxon>Dikarya</taxon>
        <taxon>Basidiomycota</taxon>
        <taxon>Agaricomycotina</taxon>
        <taxon>Agaricomycetes</taxon>
        <taxon>Polyporales</taxon>
        <taxon>Gelatoporiaceae</taxon>
        <taxon>Obba</taxon>
    </lineage>
</organism>
<gene>
    <name evidence="2" type="ORF">OBBRIDRAFT_724013</name>
</gene>
<accession>A0A8E2DQE4</accession>
<dbReference type="OrthoDB" id="285219at2759"/>
<proteinExistence type="predicted"/>
<dbReference type="Pfam" id="PF19026">
    <property type="entry name" value="UBA_HYPK"/>
    <property type="match status" value="1"/>
</dbReference>
<feature type="domain" description="Nascent polypeptide-associated complex subunit alpha-like UBA" evidence="1">
    <location>
        <begin position="52"/>
        <end position="90"/>
    </location>
</feature>
<dbReference type="InterPro" id="IPR044034">
    <property type="entry name" value="NAC-like_UBA"/>
</dbReference>
<evidence type="ECO:0000313" key="2">
    <source>
        <dbReference type="EMBL" id="OCH93840.1"/>
    </source>
</evidence>